<comment type="similarity">
    <text evidence="1">Belongs to the TonB-dependent receptor family.</text>
</comment>
<gene>
    <name evidence="4" type="ORF">H6B30_01570</name>
</gene>
<dbReference type="SUPFAM" id="SSF56935">
    <property type="entry name" value="Porins"/>
    <property type="match status" value="1"/>
</dbReference>
<feature type="signal peptide" evidence="2">
    <location>
        <begin position="1"/>
        <end position="21"/>
    </location>
</feature>
<keyword evidence="5" id="KW-1185">Reference proteome</keyword>
<accession>A0A938WK80</accession>
<keyword evidence="1" id="KW-0998">Cell outer membrane</keyword>
<dbReference type="NCBIfam" id="TIGR04056">
    <property type="entry name" value="OMP_RagA_SusC"/>
    <property type="match status" value="1"/>
</dbReference>
<keyword evidence="1" id="KW-1134">Transmembrane beta strand</keyword>
<reference evidence="4 5" key="1">
    <citation type="journal article" date="2021" name="Sci. Rep.">
        <title>The distribution of antibiotic resistance genes in chicken gut microbiota commensals.</title>
        <authorList>
            <person name="Juricova H."/>
            <person name="Matiasovicova J."/>
            <person name="Kubasova T."/>
            <person name="Cejkova D."/>
            <person name="Rychlik I."/>
        </authorList>
    </citation>
    <scope>NUCLEOTIDE SEQUENCE [LARGE SCALE GENOMIC DNA]</scope>
    <source>
        <strain evidence="4 5">An819</strain>
    </source>
</reference>
<dbReference type="Gene3D" id="2.170.130.10">
    <property type="entry name" value="TonB-dependent receptor, plug domain"/>
    <property type="match status" value="1"/>
</dbReference>
<dbReference type="InterPro" id="IPR023997">
    <property type="entry name" value="TonB-dep_OMP_SusC/RagA_CS"/>
</dbReference>
<keyword evidence="1" id="KW-0472">Membrane</keyword>
<comment type="subcellular location">
    <subcellularLocation>
        <location evidence="1">Cell outer membrane</location>
        <topology evidence="1">Multi-pass membrane protein</topology>
    </subcellularLocation>
</comment>
<dbReference type="RefSeq" id="WP_205107238.1">
    <property type="nucleotide sequence ID" value="NZ_JACJJL010000002.1"/>
</dbReference>
<proteinExistence type="inferred from homology"/>
<name>A0A938WK80_9BACT</name>
<keyword evidence="2" id="KW-0732">Signal</keyword>
<evidence type="ECO:0000313" key="4">
    <source>
        <dbReference type="EMBL" id="MBM6660452.1"/>
    </source>
</evidence>
<dbReference type="InterPro" id="IPR023996">
    <property type="entry name" value="TonB-dep_OMP_SusC/RagA"/>
</dbReference>
<protein>
    <submittedName>
        <fullName evidence="4">SusC/RagA family TonB-linked outer membrane protein</fullName>
    </submittedName>
</protein>
<feature type="domain" description="TonB-dependent receptor plug" evidence="3">
    <location>
        <begin position="50"/>
        <end position="155"/>
    </location>
</feature>
<evidence type="ECO:0000256" key="1">
    <source>
        <dbReference type="PROSITE-ProRule" id="PRU01360"/>
    </source>
</evidence>
<dbReference type="EMBL" id="JACJJL010000002">
    <property type="protein sequence ID" value="MBM6660452.1"/>
    <property type="molecule type" value="Genomic_DNA"/>
</dbReference>
<evidence type="ECO:0000256" key="2">
    <source>
        <dbReference type="SAM" id="SignalP"/>
    </source>
</evidence>
<evidence type="ECO:0000313" key="5">
    <source>
        <dbReference type="Proteomes" id="UP000764045"/>
    </source>
</evidence>
<feature type="chain" id="PRO_5037391877" evidence="2">
    <location>
        <begin position="22"/>
        <end position="939"/>
    </location>
</feature>
<sequence>MKANKIMAAAIMACAAMPAAAQSDSTGLKSAAESFAATPIDVGADVTIPLEESTAAVSVITSATTDRRSSRNIANSILGQGTGLVSLQNSGSYSDTDPTFYVRGLQSLSTSTPLVLVDGIERSISDITPGEVESVLILKDAAAVALYGYKAANGAILVTTKRGKYNTKTVKFSYDHEWQFMMKKPQFVDAATYAEAVNEARSNDGLSAKYTTDEINAFRSGQYPYLYPNVDWVNETFRNHGVANKYNMEFSGGGKAFRYFTYINLTTNKGFVANADANSGYSTQDKYTKGSIRVNLDADITRTTKMKVNLQGVLDETSGPSADLWDLVYSVPAAAFPIKTESGLWGGTSTWSGTLNPVAQSAGAAYVKNHSRSLTSDITLSQDLSGLLKGLKASVRVGYDNSSNVYEDHSKTYDYGSLTPGQWVDGEPTVSAEYKVTAASEMGTSAETNAYAARFHFDAGLNYANTFGNHSVYSQLKWDYEYEDETGLNTTVYRQNVSWYTHYGYKGRYFADLALVGSGSSRLAPGTKWSFSPTVSAAWVISKENFMAKAKWLNLLKLRASFGIINADYLPGDDVWTYYTQQYVTTGGTYPFTSSWTSEFGRTYLDRLATENPGHEKAYKYNVGLDASLFGCLNLTFDAYYQRRTDIWVEADGKYTALIGQDAPYENAGIVDSWGFEAGADFSRKVGAVTLTAGASVSLNRNKIVEQLEEPRLYDNLVQTGHSVGQIYGLKAIGFFEDEEDIANSPTQTFSTVKPGDIKYEDVNGDGQIDSNDEVAIGYSDDAPELYFSLKLGAEWRGLGFYALLQGTGRYSAVLNTKSMYWGLVDNTTISQYAYENRWTADNKEAKYPRLSSQSNANNYQTNTIWLEDRSFLKLRTLEVYYNLPRKLLDASRFISEAKLYLRGTDLFSIDHMAVSDPESYGATDPLTRSIAAGLAVTF</sequence>
<organism evidence="4 5">
    <name type="scientific">Marseilla massiliensis</name>
    <dbReference type="NCBI Taxonomy" id="1841864"/>
    <lineage>
        <taxon>Bacteria</taxon>
        <taxon>Pseudomonadati</taxon>
        <taxon>Bacteroidota</taxon>
        <taxon>Bacteroidia</taxon>
        <taxon>Bacteroidales</taxon>
        <taxon>Prevotellaceae</taxon>
        <taxon>Marseilla</taxon>
    </lineage>
</organism>
<dbReference type="PROSITE" id="PS52016">
    <property type="entry name" value="TONB_DEPENDENT_REC_3"/>
    <property type="match status" value="1"/>
</dbReference>
<dbReference type="Pfam" id="PF07715">
    <property type="entry name" value="Plug"/>
    <property type="match status" value="1"/>
</dbReference>
<comment type="caution">
    <text evidence="4">The sequence shown here is derived from an EMBL/GenBank/DDBJ whole genome shotgun (WGS) entry which is preliminary data.</text>
</comment>
<keyword evidence="1" id="KW-0812">Transmembrane</keyword>
<dbReference type="InterPro" id="IPR012910">
    <property type="entry name" value="Plug_dom"/>
</dbReference>
<dbReference type="AlphaFoldDB" id="A0A938WK80"/>
<dbReference type="NCBIfam" id="TIGR04057">
    <property type="entry name" value="SusC_RagA_signa"/>
    <property type="match status" value="1"/>
</dbReference>
<dbReference type="GO" id="GO:0009279">
    <property type="term" value="C:cell outer membrane"/>
    <property type="evidence" value="ECO:0007669"/>
    <property type="project" value="UniProtKB-SubCell"/>
</dbReference>
<dbReference type="InterPro" id="IPR037066">
    <property type="entry name" value="Plug_dom_sf"/>
</dbReference>
<evidence type="ECO:0000259" key="3">
    <source>
        <dbReference type="Pfam" id="PF07715"/>
    </source>
</evidence>
<keyword evidence="1" id="KW-0813">Transport</keyword>
<dbReference type="Proteomes" id="UP000764045">
    <property type="component" value="Unassembled WGS sequence"/>
</dbReference>
<dbReference type="InterPro" id="IPR039426">
    <property type="entry name" value="TonB-dep_rcpt-like"/>
</dbReference>